<dbReference type="SUPFAM" id="SSF46689">
    <property type="entry name" value="Homeodomain-like"/>
    <property type="match status" value="1"/>
</dbReference>
<dbReference type="Pfam" id="PF13921">
    <property type="entry name" value="Myb_DNA-bind_6"/>
    <property type="match status" value="1"/>
</dbReference>
<dbReference type="PROSITE" id="PS50090">
    <property type="entry name" value="MYB_LIKE"/>
    <property type="match status" value="2"/>
</dbReference>
<keyword evidence="6" id="KW-0508">mRNA splicing</keyword>
<dbReference type="InterPro" id="IPR009057">
    <property type="entry name" value="Homeodomain-like_sf"/>
</dbReference>
<accession>A0A0B2UMM8</accession>
<keyword evidence="4" id="KW-0677">Repeat</keyword>
<sequence>MKLEKGDGCWTKTEDEVLKAGVMKYGVNKWSKVSSLFMSKTPSQCKARWEERVSPLQAGSEWSNEDDQRLVTVASTFHPQWGLIGQVMCRSSQACYERYNELTYGKIDVFRYGELEDANGNGDGEVLEMASIRINECINRREQKRMRKAITDANKDGSHGKDTKDK</sequence>
<evidence type="ECO:0000259" key="8">
    <source>
        <dbReference type="PROSITE" id="PS50090"/>
    </source>
</evidence>
<reference evidence="10 11" key="1">
    <citation type="journal article" date="2014" name="MBio">
        <title>The Ordospora colligata genome; evolution of extreme reduction in microsporidia and host-to-parasite horizontal gene transfer.</title>
        <authorList>
            <person name="Pombert J.-F."/>
            <person name="Haag K.L."/>
            <person name="Beidas S."/>
            <person name="Ebert D."/>
            <person name="Keeling P.J."/>
        </authorList>
    </citation>
    <scope>NUCLEOTIDE SEQUENCE [LARGE SCALE GENOMIC DNA]</scope>
    <source>
        <strain evidence="10 11">OC4</strain>
    </source>
</reference>
<proteinExistence type="inferred from homology"/>
<feature type="domain" description="HTH myb-type" evidence="9">
    <location>
        <begin position="1"/>
        <end position="57"/>
    </location>
</feature>
<dbReference type="GeneID" id="26261146"/>
<dbReference type="HOGENOM" id="CLU_090754_0_0_1"/>
<evidence type="ECO:0000313" key="11">
    <source>
        <dbReference type="Proteomes" id="UP000031056"/>
    </source>
</evidence>
<evidence type="ECO:0000313" key="10">
    <source>
        <dbReference type="EMBL" id="KHN70215.1"/>
    </source>
</evidence>
<dbReference type="EMBL" id="JOKQ01000002">
    <property type="protein sequence ID" value="KHN70215.1"/>
    <property type="molecule type" value="Genomic_DNA"/>
</dbReference>
<keyword evidence="5" id="KW-0238">DNA-binding</keyword>
<dbReference type="GO" id="GO:0003677">
    <property type="term" value="F:DNA binding"/>
    <property type="evidence" value="ECO:0007669"/>
    <property type="project" value="UniProtKB-KW"/>
</dbReference>
<evidence type="ECO:0000256" key="6">
    <source>
        <dbReference type="ARBA" id="ARBA00023187"/>
    </source>
</evidence>
<evidence type="ECO:0000256" key="5">
    <source>
        <dbReference type="ARBA" id="ARBA00023125"/>
    </source>
</evidence>
<keyword evidence="2" id="KW-0507">mRNA processing</keyword>
<dbReference type="SMART" id="SM00717">
    <property type="entry name" value="SANT"/>
    <property type="match status" value="2"/>
</dbReference>
<feature type="domain" description="Myb-like" evidence="8">
    <location>
        <begin position="2"/>
        <end position="53"/>
    </location>
</feature>
<dbReference type="STRING" id="1354746.A0A0B2UMM8"/>
<dbReference type="PANTHER" id="PTHR45885:SF1">
    <property type="entry name" value="CELL DIVISION CYCLE 5-LIKE PROTEIN"/>
    <property type="match status" value="1"/>
</dbReference>
<keyword evidence="11" id="KW-1185">Reference proteome</keyword>
<evidence type="ECO:0000259" key="9">
    <source>
        <dbReference type="PROSITE" id="PS51294"/>
    </source>
</evidence>
<dbReference type="RefSeq" id="XP_014564257.1">
    <property type="nucleotide sequence ID" value="XM_014708771.1"/>
</dbReference>
<dbReference type="InterPro" id="IPR017930">
    <property type="entry name" value="Myb_dom"/>
</dbReference>
<protein>
    <recommendedName>
        <fullName evidence="12">Myb-like transcription factor</fullName>
    </recommendedName>
</protein>
<evidence type="ECO:0000256" key="1">
    <source>
        <dbReference type="ARBA" id="ARBA00010506"/>
    </source>
</evidence>
<feature type="domain" description="Myb-like" evidence="8">
    <location>
        <begin position="54"/>
        <end position="103"/>
    </location>
</feature>
<evidence type="ECO:0000256" key="4">
    <source>
        <dbReference type="ARBA" id="ARBA00022737"/>
    </source>
</evidence>
<comment type="caution">
    <text evidence="10">The sequence shown here is derived from an EMBL/GenBank/DDBJ whole genome shotgun (WGS) entry which is preliminary data.</text>
</comment>
<dbReference type="InterPro" id="IPR001005">
    <property type="entry name" value="SANT/Myb"/>
</dbReference>
<dbReference type="AlphaFoldDB" id="A0A0B2UMM8"/>
<evidence type="ECO:0000256" key="7">
    <source>
        <dbReference type="ARBA" id="ARBA00023242"/>
    </source>
</evidence>
<organism evidence="10 11">
    <name type="scientific">Ordospora colligata OC4</name>
    <dbReference type="NCBI Taxonomy" id="1354746"/>
    <lineage>
        <taxon>Eukaryota</taxon>
        <taxon>Fungi</taxon>
        <taxon>Fungi incertae sedis</taxon>
        <taxon>Microsporidia</taxon>
        <taxon>Ordosporidae</taxon>
        <taxon>Ordospora</taxon>
    </lineage>
</organism>
<dbReference type="GO" id="GO:0000974">
    <property type="term" value="C:Prp19 complex"/>
    <property type="evidence" value="ECO:0007669"/>
    <property type="project" value="InterPro"/>
</dbReference>
<keyword evidence="7" id="KW-0539">Nucleus</keyword>
<keyword evidence="3" id="KW-0747">Spliceosome</keyword>
<dbReference type="InterPro" id="IPR047242">
    <property type="entry name" value="CDC5L/Cef1"/>
</dbReference>
<gene>
    <name evidence="10" type="ORF">M896_020510</name>
</gene>
<evidence type="ECO:0000256" key="3">
    <source>
        <dbReference type="ARBA" id="ARBA00022728"/>
    </source>
</evidence>
<dbReference type="Proteomes" id="UP000031056">
    <property type="component" value="Unassembled WGS sequence"/>
</dbReference>
<dbReference type="GO" id="GO:0005681">
    <property type="term" value="C:spliceosomal complex"/>
    <property type="evidence" value="ECO:0007669"/>
    <property type="project" value="UniProtKB-KW"/>
</dbReference>
<evidence type="ECO:0008006" key="12">
    <source>
        <dbReference type="Google" id="ProtNLM"/>
    </source>
</evidence>
<name>A0A0B2UMM8_9MICR</name>
<comment type="similarity">
    <text evidence="1">Belongs to the CEF1 family.</text>
</comment>
<dbReference type="PROSITE" id="PS51294">
    <property type="entry name" value="HTH_MYB"/>
    <property type="match status" value="1"/>
</dbReference>
<dbReference type="OrthoDB" id="1410009at2759"/>
<dbReference type="CDD" id="cd00167">
    <property type="entry name" value="SANT"/>
    <property type="match status" value="1"/>
</dbReference>
<dbReference type="PANTHER" id="PTHR45885">
    <property type="entry name" value="CELL DIVISION CYCLE 5-LIKE PROTEIN"/>
    <property type="match status" value="1"/>
</dbReference>
<dbReference type="GO" id="GO:0000398">
    <property type="term" value="P:mRNA splicing, via spliceosome"/>
    <property type="evidence" value="ECO:0007669"/>
    <property type="project" value="InterPro"/>
</dbReference>
<dbReference type="InParanoid" id="A0A0B2UMM8"/>
<evidence type="ECO:0000256" key="2">
    <source>
        <dbReference type="ARBA" id="ARBA00022664"/>
    </source>
</evidence>
<dbReference type="VEuPathDB" id="MicrosporidiaDB:M896_020510"/>
<dbReference type="Gene3D" id="1.10.10.60">
    <property type="entry name" value="Homeodomain-like"/>
    <property type="match status" value="2"/>
</dbReference>